<dbReference type="Pfam" id="PF04107">
    <property type="entry name" value="GCS2"/>
    <property type="match status" value="1"/>
</dbReference>
<dbReference type="EMBL" id="JBHLUB010000027">
    <property type="protein sequence ID" value="MFC0581914.1"/>
    <property type="molecule type" value="Genomic_DNA"/>
</dbReference>
<sequence>MQTEFKTSERSTIGVEWEFGLIEAETGKLSSSAPQVLAELSESGHGKEDVETKAHITNEFLQNTIECVTGVHHEVAQLSDELRDLVHRARKVTDDLGIELFCQGTHPFEDASSQPVTEGERYATLVERTQYWGRQMLIYGVHVHVGLDHVNKAMPVLDGLLNHMPDFLALSASSPFWSGLATGYASQRALVFQQLPTAGLPFQFPDWSGFENCVADMHKTGVIESVTEVRWDIRPVPRYGTIEMRVCDGMDSLAEVEAMTALTQCLVDDFSARLDTGEQIPTMQPWHIQENKWRAARYGLDAEIIYDAAGTERLVTDHLEETLNRLEPVAARLNCAAELAKVEDILRHGPGYKRQEKWAAESGGDLATVVLNSARRTRESTR</sequence>
<dbReference type="NCBIfam" id="TIGR02050">
    <property type="entry name" value="gshA_cyan_rel"/>
    <property type="match status" value="1"/>
</dbReference>
<dbReference type="Gene3D" id="3.30.590.20">
    <property type="match status" value="1"/>
</dbReference>
<dbReference type="InterPro" id="IPR006336">
    <property type="entry name" value="GCS2"/>
</dbReference>
<comment type="similarity">
    <text evidence="5">Belongs to the glutamate--cysteine ligase type 2 family. YbdK subfamily.</text>
</comment>
<dbReference type="InterPro" id="IPR011793">
    <property type="entry name" value="YbdK"/>
</dbReference>
<organism evidence="6 7">
    <name type="scientific">Micrococcoides hystricis</name>
    <dbReference type="NCBI Taxonomy" id="1572761"/>
    <lineage>
        <taxon>Bacteria</taxon>
        <taxon>Bacillati</taxon>
        <taxon>Actinomycetota</taxon>
        <taxon>Actinomycetes</taxon>
        <taxon>Micrococcales</taxon>
        <taxon>Micrococcaceae</taxon>
        <taxon>Micrococcoides</taxon>
    </lineage>
</organism>
<keyword evidence="2 5" id="KW-0547">Nucleotide-binding</keyword>
<accession>A0ABV6P9X5</accession>
<comment type="caution">
    <text evidence="6">The sequence shown here is derived from an EMBL/GenBank/DDBJ whole genome shotgun (WGS) entry which is preliminary data.</text>
</comment>
<evidence type="ECO:0000256" key="2">
    <source>
        <dbReference type="ARBA" id="ARBA00022741"/>
    </source>
</evidence>
<proteinExistence type="inferred from homology"/>
<evidence type="ECO:0000256" key="1">
    <source>
        <dbReference type="ARBA" id="ARBA00022598"/>
    </source>
</evidence>
<dbReference type="PANTHER" id="PTHR36510:SF1">
    <property type="entry name" value="GLUTAMATE--CYSTEINE LIGASE 2-RELATED"/>
    <property type="match status" value="1"/>
</dbReference>
<protein>
    <recommendedName>
        <fullName evidence="5">Putative glutamate--cysteine ligase 2</fullName>
        <ecNumber evidence="5">6.3.2.2</ecNumber>
    </recommendedName>
    <alternativeName>
        <fullName evidence="5">Gamma-glutamylcysteine synthetase 2</fullName>
        <shortName evidence="5">GCS 2</shortName>
        <shortName evidence="5">Gamma-GCS 2</shortName>
    </alternativeName>
</protein>
<dbReference type="PANTHER" id="PTHR36510">
    <property type="entry name" value="GLUTAMATE--CYSTEINE LIGASE 2-RELATED"/>
    <property type="match status" value="1"/>
</dbReference>
<name>A0ABV6P9X5_9MICC</name>
<dbReference type="NCBIfam" id="NF010043">
    <property type="entry name" value="PRK13517.1-3"/>
    <property type="match status" value="1"/>
</dbReference>
<dbReference type="SUPFAM" id="SSF55931">
    <property type="entry name" value="Glutamine synthetase/guanido kinase"/>
    <property type="match status" value="1"/>
</dbReference>
<dbReference type="RefSeq" id="WP_377458678.1">
    <property type="nucleotide sequence ID" value="NZ_JBHLUB010000027.1"/>
</dbReference>
<keyword evidence="3 5" id="KW-0067">ATP-binding</keyword>
<keyword evidence="7" id="KW-1185">Reference proteome</keyword>
<dbReference type="InterPro" id="IPR014746">
    <property type="entry name" value="Gln_synth/guanido_kin_cat_dom"/>
</dbReference>
<evidence type="ECO:0000256" key="5">
    <source>
        <dbReference type="HAMAP-Rule" id="MF_01609"/>
    </source>
</evidence>
<keyword evidence="1 5" id="KW-0436">Ligase</keyword>
<dbReference type="NCBIfam" id="NF010042">
    <property type="entry name" value="PRK13517.1-2"/>
    <property type="match status" value="1"/>
</dbReference>
<comment type="function">
    <text evidence="5">ATP-dependent carboxylate-amine ligase which exhibits weak glutamate--cysteine ligase activity.</text>
</comment>
<reference evidence="6 7" key="1">
    <citation type="submission" date="2024-09" db="EMBL/GenBank/DDBJ databases">
        <authorList>
            <person name="Sun Q."/>
            <person name="Mori K."/>
        </authorList>
    </citation>
    <scope>NUCLEOTIDE SEQUENCE [LARGE SCALE GENOMIC DNA]</scope>
    <source>
        <strain evidence="6 7">NCAIM B.02604</strain>
    </source>
</reference>
<comment type="catalytic activity">
    <reaction evidence="4 5">
        <text>L-cysteine + L-glutamate + ATP = gamma-L-glutamyl-L-cysteine + ADP + phosphate + H(+)</text>
        <dbReference type="Rhea" id="RHEA:13285"/>
        <dbReference type="ChEBI" id="CHEBI:15378"/>
        <dbReference type="ChEBI" id="CHEBI:29985"/>
        <dbReference type="ChEBI" id="CHEBI:30616"/>
        <dbReference type="ChEBI" id="CHEBI:35235"/>
        <dbReference type="ChEBI" id="CHEBI:43474"/>
        <dbReference type="ChEBI" id="CHEBI:58173"/>
        <dbReference type="ChEBI" id="CHEBI:456216"/>
        <dbReference type="EC" id="6.3.2.2"/>
    </reaction>
</comment>
<dbReference type="GO" id="GO:0004357">
    <property type="term" value="F:glutamate-cysteine ligase activity"/>
    <property type="evidence" value="ECO:0007669"/>
    <property type="project" value="UniProtKB-EC"/>
</dbReference>
<dbReference type="InterPro" id="IPR050141">
    <property type="entry name" value="GCL_type2/YbdK_subfam"/>
</dbReference>
<evidence type="ECO:0000313" key="7">
    <source>
        <dbReference type="Proteomes" id="UP001589862"/>
    </source>
</evidence>
<gene>
    <name evidence="6" type="ORF">ACFFFR_05900</name>
</gene>
<evidence type="ECO:0000256" key="3">
    <source>
        <dbReference type="ARBA" id="ARBA00022840"/>
    </source>
</evidence>
<dbReference type="EC" id="6.3.2.2" evidence="5"/>
<dbReference type="HAMAP" id="MF_01609">
    <property type="entry name" value="Glu_cys_ligase_2"/>
    <property type="match status" value="1"/>
</dbReference>
<dbReference type="NCBIfam" id="NF010044">
    <property type="entry name" value="PRK13517.1-4"/>
    <property type="match status" value="1"/>
</dbReference>
<evidence type="ECO:0000313" key="6">
    <source>
        <dbReference type="EMBL" id="MFC0581914.1"/>
    </source>
</evidence>
<evidence type="ECO:0000256" key="4">
    <source>
        <dbReference type="ARBA" id="ARBA00048819"/>
    </source>
</evidence>
<dbReference type="Proteomes" id="UP001589862">
    <property type="component" value="Unassembled WGS sequence"/>
</dbReference>